<dbReference type="OrthoDB" id="8849922at2"/>
<accession>A0A4R6Y570</accession>
<dbReference type="EMBL" id="SNZE01000042">
    <property type="protein sequence ID" value="TDR27728.1"/>
    <property type="molecule type" value="Genomic_DNA"/>
</dbReference>
<protein>
    <submittedName>
        <fullName evidence="1">Uncharacterized protein</fullName>
    </submittedName>
</protein>
<gene>
    <name evidence="1" type="ORF">DFR44_1422</name>
</gene>
<dbReference type="RefSeq" id="WP_133621592.1">
    <property type="nucleotide sequence ID" value="NZ_SNZE01000042.1"/>
</dbReference>
<dbReference type="Proteomes" id="UP000294480">
    <property type="component" value="Unassembled WGS sequence"/>
</dbReference>
<organism evidence="1 2">
    <name type="scientific">Hydromonas duriensis</name>
    <dbReference type="NCBI Taxonomy" id="1527608"/>
    <lineage>
        <taxon>Bacteria</taxon>
        <taxon>Pseudomonadati</taxon>
        <taxon>Pseudomonadota</taxon>
        <taxon>Betaproteobacteria</taxon>
        <taxon>Burkholderiales</taxon>
        <taxon>Burkholderiaceae</taxon>
        <taxon>Hydromonas</taxon>
    </lineage>
</organism>
<proteinExistence type="predicted"/>
<reference evidence="1 2" key="1">
    <citation type="submission" date="2019-03" db="EMBL/GenBank/DDBJ databases">
        <title>Genomic Encyclopedia of Type Strains, Phase IV (KMG-IV): sequencing the most valuable type-strain genomes for metagenomic binning, comparative biology and taxonomic classification.</title>
        <authorList>
            <person name="Goeker M."/>
        </authorList>
    </citation>
    <scope>NUCLEOTIDE SEQUENCE [LARGE SCALE GENOMIC DNA]</scope>
    <source>
        <strain evidence="1 2">DSM 102852</strain>
    </source>
</reference>
<sequence length="191" mass="20759">MTTGKAKSKPSGKVVTNTNLGSVIAVKHAAPVVELYARVAVSELMGMFSPKSPSLHFLIVIWDSYSGFIGVDGQPTADKKIRTNFYRAKSDLPGGIVSIKTIHPPSNMSAQTFADRLIVGAKSFEDGVLNYSFPDNVFGEKMGEGEYNSSSYVAGLLGSVMGYVPSFTMPGYQMPGWENPIPFHCFRKHVR</sequence>
<evidence type="ECO:0000313" key="2">
    <source>
        <dbReference type="Proteomes" id="UP000294480"/>
    </source>
</evidence>
<name>A0A4R6Y570_9BURK</name>
<keyword evidence="2" id="KW-1185">Reference proteome</keyword>
<comment type="caution">
    <text evidence="1">The sequence shown here is derived from an EMBL/GenBank/DDBJ whole genome shotgun (WGS) entry which is preliminary data.</text>
</comment>
<dbReference type="AlphaFoldDB" id="A0A4R6Y570"/>
<evidence type="ECO:0000313" key="1">
    <source>
        <dbReference type="EMBL" id="TDR27728.1"/>
    </source>
</evidence>